<proteinExistence type="predicted"/>
<dbReference type="InterPro" id="IPR008312">
    <property type="entry name" value="T6SS_TssB1"/>
</dbReference>
<dbReference type="PANTHER" id="PTHR35850:SF1">
    <property type="entry name" value="TYPE VI SECRETION SYSTEM SHEATH PROTEIN TSSB1"/>
    <property type="match status" value="1"/>
</dbReference>
<evidence type="ECO:0000313" key="3">
    <source>
        <dbReference type="Proteomes" id="UP001597296"/>
    </source>
</evidence>
<gene>
    <name evidence="2" type="primary">tssB</name>
    <name evidence="2" type="ORF">ACFSNB_04900</name>
</gene>
<evidence type="ECO:0000256" key="1">
    <source>
        <dbReference type="SAM" id="MobiDB-lite"/>
    </source>
</evidence>
<feature type="region of interest" description="Disordered" evidence="1">
    <location>
        <begin position="160"/>
        <end position="189"/>
    </location>
</feature>
<dbReference type="Proteomes" id="UP001597296">
    <property type="component" value="Unassembled WGS sequence"/>
</dbReference>
<feature type="compositionally biased region" description="Low complexity" evidence="1">
    <location>
        <begin position="164"/>
        <end position="177"/>
    </location>
</feature>
<sequence length="189" mass="20724">MAESSQKWLLRNRPPRVKITYDVETGGAIERKELPFIIGVLADLSGKPAEPLPPVKERKFVEIDRDNFNDVLASIKPRLAFRVPNRLKPEADEQLSVELSFQHLDDFNPVEVLKQVPALAHLFAVRERLRDLLIKLDGNEALEDLLKEVAADPAKQAELKGLLAPAAGEAAPDAAAPATPPDEPAPPPA</sequence>
<organism evidence="2 3">
    <name type="scientific">Phaeospirillum tilakii</name>
    <dbReference type="NCBI Taxonomy" id="741673"/>
    <lineage>
        <taxon>Bacteria</taxon>
        <taxon>Pseudomonadati</taxon>
        <taxon>Pseudomonadota</taxon>
        <taxon>Alphaproteobacteria</taxon>
        <taxon>Rhodospirillales</taxon>
        <taxon>Rhodospirillaceae</taxon>
        <taxon>Phaeospirillum</taxon>
    </lineage>
</organism>
<evidence type="ECO:0000313" key="2">
    <source>
        <dbReference type="EMBL" id="MFD2233136.1"/>
    </source>
</evidence>
<comment type="caution">
    <text evidence="2">The sequence shown here is derived from an EMBL/GenBank/DDBJ whole genome shotgun (WGS) entry which is preliminary data.</text>
</comment>
<dbReference type="Pfam" id="PF05591">
    <property type="entry name" value="T6SS_VipA"/>
    <property type="match status" value="1"/>
</dbReference>
<dbReference type="NCBIfam" id="TIGR03358">
    <property type="entry name" value="VI_chp_5"/>
    <property type="match status" value="1"/>
</dbReference>
<keyword evidence="3" id="KW-1185">Reference proteome</keyword>
<dbReference type="RefSeq" id="WP_377314917.1">
    <property type="nucleotide sequence ID" value="NZ_JBHUIY010000006.1"/>
</dbReference>
<protein>
    <submittedName>
        <fullName evidence="2">Type VI secretion system contractile sheath small subunit</fullName>
    </submittedName>
</protein>
<name>A0ABW5CAA5_9PROT</name>
<dbReference type="PIRSF" id="PIRSF028301">
    <property type="entry name" value="UCP028301"/>
    <property type="match status" value="1"/>
</dbReference>
<reference evidence="3" key="1">
    <citation type="journal article" date="2019" name="Int. J. Syst. Evol. Microbiol.">
        <title>The Global Catalogue of Microorganisms (GCM) 10K type strain sequencing project: providing services to taxonomists for standard genome sequencing and annotation.</title>
        <authorList>
            <consortium name="The Broad Institute Genomics Platform"/>
            <consortium name="The Broad Institute Genome Sequencing Center for Infectious Disease"/>
            <person name="Wu L."/>
            <person name="Ma J."/>
        </authorList>
    </citation>
    <scope>NUCLEOTIDE SEQUENCE [LARGE SCALE GENOMIC DNA]</scope>
    <source>
        <strain evidence="3">KCTC 15012</strain>
    </source>
</reference>
<dbReference type="PANTHER" id="PTHR35850">
    <property type="entry name" value="CYTOPLASMIC PROTEIN-RELATED"/>
    <property type="match status" value="1"/>
</dbReference>
<dbReference type="EMBL" id="JBHUIY010000006">
    <property type="protein sequence ID" value="MFD2233136.1"/>
    <property type="molecule type" value="Genomic_DNA"/>
</dbReference>
<feature type="compositionally biased region" description="Pro residues" evidence="1">
    <location>
        <begin position="178"/>
        <end position="189"/>
    </location>
</feature>
<accession>A0ABW5CAA5</accession>